<dbReference type="WBParaSite" id="ES5_v2.g22688.t1">
    <property type="protein sequence ID" value="ES5_v2.g22688.t1"/>
    <property type="gene ID" value="ES5_v2.g22688"/>
</dbReference>
<reference evidence="2" key="1">
    <citation type="submission" date="2022-11" db="UniProtKB">
        <authorList>
            <consortium name="WormBaseParasite"/>
        </authorList>
    </citation>
    <scope>IDENTIFICATION</scope>
</reference>
<name>A0AC34FYW6_9BILA</name>
<dbReference type="Proteomes" id="UP000887579">
    <property type="component" value="Unplaced"/>
</dbReference>
<evidence type="ECO:0000313" key="1">
    <source>
        <dbReference type="Proteomes" id="UP000887579"/>
    </source>
</evidence>
<proteinExistence type="predicted"/>
<organism evidence="1 2">
    <name type="scientific">Panagrolaimus sp. ES5</name>
    <dbReference type="NCBI Taxonomy" id="591445"/>
    <lineage>
        <taxon>Eukaryota</taxon>
        <taxon>Metazoa</taxon>
        <taxon>Ecdysozoa</taxon>
        <taxon>Nematoda</taxon>
        <taxon>Chromadorea</taxon>
        <taxon>Rhabditida</taxon>
        <taxon>Tylenchina</taxon>
        <taxon>Panagrolaimomorpha</taxon>
        <taxon>Panagrolaimoidea</taxon>
        <taxon>Panagrolaimidae</taxon>
        <taxon>Panagrolaimus</taxon>
    </lineage>
</organism>
<protein>
    <submittedName>
        <fullName evidence="2">ShKT domain-containing protein</fullName>
    </submittedName>
</protein>
<sequence length="154" mass="16664">MFKIKFVLLLLFGIAVVASQVDFENDADAADSTTTVAAEDGTTEVGENCEDAIPDCIKYAYECENDKYKPLMCGMCKKTCNFCPTADGMDPCAGIYTIPPPTTPPPTAGPDECIDTANNCDKTAYECKNTLYKPLMCKYCKKTCGLCDDPVCLA</sequence>
<evidence type="ECO:0000313" key="2">
    <source>
        <dbReference type="WBParaSite" id="ES5_v2.g22688.t1"/>
    </source>
</evidence>
<accession>A0AC34FYW6</accession>